<evidence type="ECO:0000313" key="2">
    <source>
        <dbReference type="EMBL" id="KAF2895618.1"/>
    </source>
</evidence>
<dbReference type="OrthoDB" id="6751946at2759"/>
<gene>
    <name evidence="2" type="ORF">ILUMI_10558</name>
</gene>
<accession>A0A8K0GEU7</accession>
<name>A0A8K0GEU7_IGNLU</name>
<feature type="region of interest" description="Disordered" evidence="1">
    <location>
        <begin position="241"/>
        <end position="275"/>
    </location>
</feature>
<dbReference type="Proteomes" id="UP000801492">
    <property type="component" value="Unassembled WGS sequence"/>
</dbReference>
<evidence type="ECO:0000256" key="1">
    <source>
        <dbReference type="SAM" id="MobiDB-lite"/>
    </source>
</evidence>
<dbReference type="EMBL" id="VTPC01005753">
    <property type="protein sequence ID" value="KAF2895618.1"/>
    <property type="molecule type" value="Genomic_DNA"/>
</dbReference>
<proteinExistence type="predicted"/>
<protein>
    <submittedName>
        <fullName evidence="2">Uncharacterized protein</fullName>
    </submittedName>
</protein>
<dbReference type="AlphaFoldDB" id="A0A8K0GEU7"/>
<keyword evidence="3" id="KW-1185">Reference proteome</keyword>
<evidence type="ECO:0000313" key="3">
    <source>
        <dbReference type="Proteomes" id="UP000801492"/>
    </source>
</evidence>
<comment type="caution">
    <text evidence="2">The sequence shown here is derived from an EMBL/GenBank/DDBJ whole genome shotgun (WGS) entry which is preliminary data.</text>
</comment>
<sequence length="275" mass="31783">MAYTLEIRESIYCLVRQLHKRQIVKHFRDQGISPATIYRTIAECKLGILCLNLPKSERLKALNRATANRLIKTAKNRVGESYRKLARSFRTSHEMVRREIQNSGFKYCKRHKDSLQEFLDVAALCAQNHFSGYKTIIMDDEKYFTFSPSELKGNDGSYTHDIKTCPEQIKFKSKKKFEDKVLVIFSCLRIRIIVDTIFENMEAKSPNYEKLVNEKRSPGSPGDKKRLRFKFSRMLSSGNLLKVNSTPASPTTPQYSPQNFDFQSNSLESLRKSTG</sequence>
<organism evidence="2 3">
    <name type="scientific">Ignelater luminosus</name>
    <name type="common">Cucubano</name>
    <name type="synonym">Pyrophorus luminosus</name>
    <dbReference type="NCBI Taxonomy" id="2038154"/>
    <lineage>
        <taxon>Eukaryota</taxon>
        <taxon>Metazoa</taxon>
        <taxon>Ecdysozoa</taxon>
        <taxon>Arthropoda</taxon>
        <taxon>Hexapoda</taxon>
        <taxon>Insecta</taxon>
        <taxon>Pterygota</taxon>
        <taxon>Neoptera</taxon>
        <taxon>Endopterygota</taxon>
        <taxon>Coleoptera</taxon>
        <taxon>Polyphaga</taxon>
        <taxon>Elateriformia</taxon>
        <taxon>Elateroidea</taxon>
        <taxon>Elateridae</taxon>
        <taxon>Agrypninae</taxon>
        <taxon>Pyrophorini</taxon>
        <taxon>Ignelater</taxon>
    </lineage>
</organism>
<reference evidence="2" key="1">
    <citation type="submission" date="2019-08" db="EMBL/GenBank/DDBJ databases">
        <title>The genome of the North American firefly Photinus pyralis.</title>
        <authorList>
            <consortium name="Photinus pyralis genome working group"/>
            <person name="Fallon T.R."/>
            <person name="Sander Lower S.E."/>
            <person name="Weng J.-K."/>
        </authorList>
    </citation>
    <scope>NUCLEOTIDE SEQUENCE</scope>
    <source>
        <strain evidence="2">TRF0915ILg1</strain>
        <tissue evidence="2">Whole body</tissue>
    </source>
</reference>